<evidence type="ECO:0000256" key="3">
    <source>
        <dbReference type="ARBA" id="ARBA00022475"/>
    </source>
</evidence>
<dbReference type="PANTHER" id="PTHR37461">
    <property type="entry name" value="ANTI-SIGMA-K FACTOR RSKA"/>
    <property type="match status" value="1"/>
</dbReference>
<organism evidence="11 12">
    <name type="scientific">Lichenicola cladoniae</name>
    <dbReference type="NCBI Taxonomy" id="1484109"/>
    <lineage>
        <taxon>Bacteria</taxon>
        <taxon>Pseudomonadati</taxon>
        <taxon>Pseudomonadota</taxon>
        <taxon>Alphaproteobacteria</taxon>
        <taxon>Acetobacterales</taxon>
        <taxon>Acetobacteraceae</taxon>
        <taxon>Lichenicola</taxon>
    </lineage>
</organism>
<evidence type="ECO:0000259" key="10">
    <source>
        <dbReference type="Pfam" id="PF10099"/>
    </source>
</evidence>
<keyword evidence="5" id="KW-1133">Transmembrane helix</keyword>
<feature type="domain" description="Anti-sigma K factor RskA C-terminal" evidence="10">
    <location>
        <begin position="109"/>
        <end position="229"/>
    </location>
</feature>
<dbReference type="AlphaFoldDB" id="A0A6M8HST2"/>
<evidence type="ECO:0000256" key="5">
    <source>
        <dbReference type="ARBA" id="ARBA00022989"/>
    </source>
</evidence>
<accession>A0A6M8HST2</accession>
<dbReference type="InterPro" id="IPR051474">
    <property type="entry name" value="Anti-sigma-K/W_factor"/>
</dbReference>
<evidence type="ECO:0000256" key="8">
    <source>
        <dbReference type="ARBA" id="ARBA00030803"/>
    </source>
</evidence>
<evidence type="ECO:0000313" key="11">
    <source>
        <dbReference type="EMBL" id="QKE91285.1"/>
    </source>
</evidence>
<evidence type="ECO:0000313" key="12">
    <source>
        <dbReference type="Proteomes" id="UP000500767"/>
    </source>
</evidence>
<evidence type="ECO:0000256" key="2">
    <source>
        <dbReference type="ARBA" id="ARBA00004236"/>
    </source>
</evidence>
<dbReference type="GO" id="GO:0005886">
    <property type="term" value="C:plasma membrane"/>
    <property type="evidence" value="ECO:0007669"/>
    <property type="project" value="UniProtKB-SubCell"/>
</dbReference>
<name>A0A6M8HST2_9PROT</name>
<sequence>MSGFARSGGPADDELVVLSGEYVLGTLDRDEAQLLEREAQTDPVIAGAIAAWEHALAPLLFSTATVMPPASLWQRIETTIRNGRPAMVSRTTGLASKAANTNFWRGATAVGFLLAAGIAGLAIIDQPGPAPVPVATFAAAGAKPAAYVAEAYPDGSLSIVALSPVAVADDRDLQLWSLRQGGKIPTSLGVMPATGTRLAASQVPVGPGQILISLEPKGGSPTGLPTGPVLYGATLSRPE</sequence>
<dbReference type="KEGG" id="lck:HN018_15635"/>
<reference evidence="11 12" key="1">
    <citation type="journal article" date="2014" name="World J. Microbiol. Biotechnol.">
        <title>Biodiversity and physiological characteristics of Antarctic and Arctic lichens-associated bacteria.</title>
        <authorList>
            <person name="Lee Y.M."/>
            <person name="Kim E.H."/>
            <person name="Lee H.K."/>
            <person name="Hong S.G."/>
        </authorList>
    </citation>
    <scope>NUCLEOTIDE SEQUENCE [LARGE SCALE GENOMIC DNA]</scope>
    <source>
        <strain evidence="11 12">PAMC 26569</strain>
    </source>
</reference>
<comment type="subcellular location">
    <subcellularLocation>
        <location evidence="2">Cell membrane</location>
    </subcellularLocation>
    <subcellularLocation>
        <location evidence="1">Membrane</location>
        <topology evidence="1">Single-pass membrane protein</topology>
    </subcellularLocation>
</comment>
<dbReference type="PANTHER" id="PTHR37461:SF1">
    <property type="entry name" value="ANTI-SIGMA-K FACTOR RSKA"/>
    <property type="match status" value="1"/>
</dbReference>
<dbReference type="Gene3D" id="1.10.10.1320">
    <property type="entry name" value="Anti-sigma factor, zinc-finger domain"/>
    <property type="match status" value="1"/>
</dbReference>
<protein>
    <recommendedName>
        <fullName evidence="8">Regulator of SigK</fullName>
    </recommendedName>
    <alternativeName>
        <fullName evidence="7">Sigma-K anti-sigma factor RskA</fullName>
    </alternativeName>
</protein>
<gene>
    <name evidence="11" type="ORF">HN018_15635</name>
</gene>
<evidence type="ECO:0000256" key="7">
    <source>
        <dbReference type="ARBA" id="ARBA00029829"/>
    </source>
</evidence>
<dbReference type="RefSeq" id="WP_171833191.1">
    <property type="nucleotide sequence ID" value="NZ_CP053708.1"/>
</dbReference>
<dbReference type="GO" id="GO:0006417">
    <property type="term" value="P:regulation of translation"/>
    <property type="evidence" value="ECO:0007669"/>
    <property type="project" value="TreeGrafter"/>
</dbReference>
<dbReference type="InterPro" id="IPR041916">
    <property type="entry name" value="Anti_sigma_zinc_sf"/>
</dbReference>
<keyword evidence="4" id="KW-0812">Transmembrane</keyword>
<proteinExistence type="predicted"/>
<evidence type="ECO:0000256" key="9">
    <source>
        <dbReference type="SAM" id="MobiDB-lite"/>
    </source>
</evidence>
<evidence type="ECO:0000256" key="1">
    <source>
        <dbReference type="ARBA" id="ARBA00004167"/>
    </source>
</evidence>
<dbReference type="Proteomes" id="UP000500767">
    <property type="component" value="Chromosome"/>
</dbReference>
<dbReference type="GO" id="GO:0016989">
    <property type="term" value="F:sigma factor antagonist activity"/>
    <property type="evidence" value="ECO:0007669"/>
    <property type="project" value="TreeGrafter"/>
</dbReference>
<keyword evidence="6" id="KW-0472">Membrane</keyword>
<evidence type="ECO:0000256" key="6">
    <source>
        <dbReference type="ARBA" id="ARBA00023136"/>
    </source>
</evidence>
<feature type="region of interest" description="Disordered" evidence="9">
    <location>
        <begin position="216"/>
        <end position="239"/>
    </location>
</feature>
<keyword evidence="3" id="KW-1003">Cell membrane</keyword>
<dbReference type="EMBL" id="CP053708">
    <property type="protein sequence ID" value="QKE91285.1"/>
    <property type="molecule type" value="Genomic_DNA"/>
</dbReference>
<dbReference type="Pfam" id="PF10099">
    <property type="entry name" value="RskA_C"/>
    <property type="match status" value="1"/>
</dbReference>
<keyword evidence="12" id="KW-1185">Reference proteome</keyword>
<dbReference type="InterPro" id="IPR018764">
    <property type="entry name" value="RskA_C"/>
</dbReference>
<evidence type="ECO:0000256" key="4">
    <source>
        <dbReference type="ARBA" id="ARBA00022692"/>
    </source>
</evidence>